<proteinExistence type="predicted"/>
<gene>
    <name evidence="5" type="ORF">GJA_3048</name>
</gene>
<dbReference type="PROSITE" id="PS01124">
    <property type="entry name" value="HTH_ARAC_FAMILY_2"/>
    <property type="match status" value="1"/>
</dbReference>
<dbReference type="PROSITE" id="PS00041">
    <property type="entry name" value="HTH_ARAC_FAMILY_1"/>
    <property type="match status" value="1"/>
</dbReference>
<evidence type="ECO:0000313" key="6">
    <source>
        <dbReference type="Proteomes" id="UP000027604"/>
    </source>
</evidence>
<dbReference type="PATRIC" id="fig|1349767.4.peg.4756"/>
<evidence type="ECO:0000256" key="3">
    <source>
        <dbReference type="ARBA" id="ARBA00023163"/>
    </source>
</evidence>
<dbReference type="Pfam" id="PF12833">
    <property type="entry name" value="HTH_18"/>
    <property type="match status" value="1"/>
</dbReference>
<keyword evidence="1" id="KW-0805">Transcription regulation</keyword>
<keyword evidence="3" id="KW-0804">Transcription</keyword>
<keyword evidence="2" id="KW-0238">DNA-binding</keyword>
<dbReference type="InterPro" id="IPR009594">
    <property type="entry name" value="Tscrpt_reg_HTH_AraC_N"/>
</dbReference>
<dbReference type="STRING" id="1349767.GJA_3048"/>
<dbReference type="InterPro" id="IPR018062">
    <property type="entry name" value="HTH_AraC-typ_CS"/>
</dbReference>
<reference evidence="5 6" key="1">
    <citation type="journal article" date="2015" name="Genome Announc.">
        <title>Genome Sequence of Mushroom Soft-Rot Pathogen Janthinobacterium agaricidamnosum.</title>
        <authorList>
            <person name="Graupner K."/>
            <person name="Lackner G."/>
            <person name="Hertweck C."/>
        </authorList>
    </citation>
    <scope>NUCLEOTIDE SEQUENCE [LARGE SCALE GENOMIC DNA]</scope>
    <source>
        <strain evidence="6">NBRC 102515 / DSM 9628</strain>
    </source>
</reference>
<evidence type="ECO:0000259" key="4">
    <source>
        <dbReference type="PROSITE" id="PS01124"/>
    </source>
</evidence>
<dbReference type="InterPro" id="IPR037923">
    <property type="entry name" value="HTH-like"/>
</dbReference>
<dbReference type="OrthoDB" id="34150at2"/>
<organism evidence="5 6">
    <name type="scientific">Janthinobacterium agaricidamnosum NBRC 102515 = DSM 9628</name>
    <dbReference type="NCBI Taxonomy" id="1349767"/>
    <lineage>
        <taxon>Bacteria</taxon>
        <taxon>Pseudomonadati</taxon>
        <taxon>Pseudomonadota</taxon>
        <taxon>Betaproteobacteria</taxon>
        <taxon>Burkholderiales</taxon>
        <taxon>Oxalobacteraceae</taxon>
        <taxon>Janthinobacterium</taxon>
    </lineage>
</organism>
<dbReference type="EMBL" id="HG322949">
    <property type="protein sequence ID" value="CDG83675.1"/>
    <property type="molecule type" value="Genomic_DNA"/>
</dbReference>
<dbReference type="AlphaFoldDB" id="W0V7T9"/>
<dbReference type="SUPFAM" id="SSF46689">
    <property type="entry name" value="Homeodomain-like"/>
    <property type="match status" value="2"/>
</dbReference>
<dbReference type="GO" id="GO:0003700">
    <property type="term" value="F:DNA-binding transcription factor activity"/>
    <property type="evidence" value="ECO:0007669"/>
    <property type="project" value="InterPro"/>
</dbReference>
<dbReference type="InterPro" id="IPR009057">
    <property type="entry name" value="Homeodomain-like_sf"/>
</dbReference>
<sequence>MPEALLHAVQRYTDKQTGDSPFATAIKGFTILRSDHEKPPSHLIFKPALCIVVQGAKWALFGDRHVDYGPGQALLVSVEMPAFGRVAQASADRPYLGLVIEFDLAVMREVMEQLDTPPQTGSRVASSVFVTDFDGPLADCALRMVRLLDTPQAIGLLYPAIMREMCYWLLSGPHGSEVAGMALGSRHAQRIVGAIHALRDRYAETVSIEELAVIAQLSPSAFHRQFKMLTSMTPLQYQKQLRLLEARRLMVADAANVETSAFRVGYESASQFSREYARMFGAPPRRDIAALKTGGASLHGAL</sequence>
<dbReference type="HOGENOM" id="CLU_000445_100_0_4"/>
<evidence type="ECO:0000313" key="5">
    <source>
        <dbReference type="EMBL" id="CDG83675.1"/>
    </source>
</evidence>
<evidence type="ECO:0000256" key="1">
    <source>
        <dbReference type="ARBA" id="ARBA00023015"/>
    </source>
</evidence>
<dbReference type="PANTHER" id="PTHR43436:SF1">
    <property type="entry name" value="TRANSCRIPTIONAL REGULATORY PROTEIN"/>
    <property type="match status" value="1"/>
</dbReference>
<dbReference type="InterPro" id="IPR018060">
    <property type="entry name" value="HTH_AraC"/>
</dbReference>
<dbReference type="RefSeq" id="WP_038493257.1">
    <property type="nucleotide sequence ID" value="NZ_BCTH01000081.1"/>
</dbReference>
<dbReference type="Proteomes" id="UP000027604">
    <property type="component" value="Chromosome I"/>
</dbReference>
<feature type="domain" description="HTH araC/xylS-type" evidence="4">
    <location>
        <begin position="192"/>
        <end position="290"/>
    </location>
</feature>
<dbReference type="eggNOG" id="COG4977">
    <property type="taxonomic scope" value="Bacteria"/>
</dbReference>
<evidence type="ECO:0000256" key="2">
    <source>
        <dbReference type="ARBA" id="ARBA00023125"/>
    </source>
</evidence>
<name>W0V7T9_9BURK</name>
<dbReference type="Pfam" id="PF06719">
    <property type="entry name" value="AraC_N"/>
    <property type="match status" value="1"/>
</dbReference>
<dbReference type="KEGG" id="jag:GJA_3048"/>
<dbReference type="GO" id="GO:0043565">
    <property type="term" value="F:sequence-specific DNA binding"/>
    <property type="evidence" value="ECO:0007669"/>
    <property type="project" value="InterPro"/>
</dbReference>
<keyword evidence="6" id="KW-1185">Reference proteome</keyword>
<accession>W0V7T9</accession>
<protein>
    <submittedName>
        <fullName evidence="5">Bacterial regulatory helix-turn-helix s, AraC family protein</fullName>
    </submittedName>
</protein>
<dbReference type="SMART" id="SM00342">
    <property type="entry name" value="HTH_ARAC"/>
    <property type="match status" value="1"/>
</dbReference>
<dbReference type="Gene3D" id="1.10.10.60">
    <property type="entry name" value="Homeodomain-like"/>
    <property type="match status" value="2"/>
</dbReference>
<dbReference type="SUPFAM" id="SSF51215">
    <property type="entry name" value="Regulatory protein AraC"/>
    <property type="match status" value="1"/>
</dbReference>
<dbReference type="PANTHER" id="PTHR43436">
    <property type="entry name" value="ARAC-FAMILY TRANSCRIPTIONAL REGULATOR"/>
    <property type="match status" value="1"/>
</dbReference>